<protein>
    <submittedName>
        <fullName evidence="2">Septum formation initiator</fullName>
    </submittedName>
</protein>
<comment type="caution">
    <text evidence="2">The sequence shown here is derived from an EMBL/GenBank/DDBJ whole genome shotgun (WGS) entry which is preliminary data.</text>
</comment>
<sequence>MSLFAEIRARAHHIIGPVLGVCMVAYFGYHIVQGDRGYFALRKLQKEVAAAKVAYAQVHGERLALAHRVKLLSPGTLDPDMLDERVRLMLNYGRADEKVIMFKGNP</sequence>
<gene>
    <name evidence="2" type="ORF">EDD55_102238</name>
</gene>
<evidence type="ECO:0000313" key="3">
    <source>
        <dbReference type="Proteomes" id="UP000295304"/>
    </source>
</evidence>
<dbReference type="RefSeq" id="WP_132938151.1">
    <property type="nucleotide sequence ID" value="NZ_CP119676.1"/>
</dbReference>
<keyword evidence="3" id="KW-1185">Reference proteome</keyword>
<dbReference type="AlphaFoldDB" id="A0A4R3JG64"/>
<feature type="transmembrane region" description="Helical" evidence="1">
    <location>
        <begin position="12"/>
        <end position="32"/>
    </location>
</feature>
<keyword evidence="1" id="KW-0472">Membrane</keyword>
<dbReference type="OrthoDB" id="9815600at2"/>
<reference evidence="2 3" key="1">
    <citation type="submission" date="2019-03" db="EMBL/GenBank/DDBJ databases">
        <title>Genomic Encyclopedia of Type Strains, Phase IV (KMG-IV): sequencing the most valuable type-strain genomes for metagenomic binning, comparative biology and taxonomic classification.</title>
        <authorList>
            <person name="Goeker M."/>
        </authorList>
    </citation>
    <scope>NUCLEOTIDE SEQUENCE [LARGE SCALE GENOMIC DNA]</scope>
    <source>
        <strain evidence="2 3">DSM 101688</strain>
    </source>
</reference>
<dbReference type="InterPro" id="IPR007060">
    <property type="entry name" value="FtsL/DivIC"/>
</dbReference>
<proteinExistence type="predicted"/>
<keyword evidence="1" id="KW-1133">Transmembrane helix</keyword>
<keyword evidence="1" id="KW-0812">Transmembrane</keyword>
<name>A0A4R3JG64_9PROT</name>
<evidence type="ECO:0000313" key="2">
    <source>
        <dbReference type="EMBL" id="TCS64196.1"/>
    </source>
</evidence>
<dbReference type="EMBL" id="SLZW01000002">
    <property type="protein sequence ID" value="TCS64196.1"/>
    <property type="molecule type" value="Genomic_DNA"/>
</dbReference>
<evidence type="ECO:0000256" key="1">
    <source>
        <dbReference type="SAM" id="Phobius"/>
    </source>
</evidence>
<dbReference type="Pfam" id="PF04977">
    <property type="entry name" value="DivIC"/>
    <property type="match status" value="1"/>
</dbReference>
<dbReference type="Proteomes" id="UP000295304">
    <property type="component" value="Unassembled WGS sequence"/>
</dbReference>
<organism evidence="2 3">
    <name type="scientific">Varunaivibrio sulfuroxidans</name>
    <dbReference type="NCBI Taxonomy" id="1773489"/>
    <lineage>
        <taxon>Bacteria</taxon>
        <taxon>Pseudomonadati</taxon>
        <taxon>Pseudomonadota</taxon>
        <taxon>Alphaproteobacteria</taxon>
        <taxon>Rhodospirillales</taxon>
        <taxon>Magnetovibrionaceae</taxon>
        <taxon>Varunaivibrio</taxon>
    </lineage>
</organism>
<accession>A0A4R3JG64</accession>